<dbReference type="Gene3D" id="3.30.10.10">
    <property type="entry name" value="Trypsin Inhibitor V, subunit A"/>
    <property type="match status" value="1"/>
</dbReference>
<dbReference type="GO" id="GO:0009611">
    <property type="term" value="P:response to wounding"/>
    <property type="evidence" value="ECO:0007669"/>
    <property type="project" value="InterPro"/>
</dbReference>
<evidence type="ECO:0000313" key="5">
    <source>
        <dbReference type="Proteomes" id="UP000572635"/>
    </source>
</evidence>
<gene>
    <name evidence="4" type="ORF">HDA36_006416</name>
</gene>
<keyword evidence="1" id="KW-0646">Protease inhibitor</keyword>
<evidence type="ECO:0000256" key="1">
    <source>
        <dbReference type="ARBA" id="ARBA00022690"/>
    </source>
</evidence>
<comment type="caution">
    <text evidence="4">The sequence shown here is derived from an EMBL/GenBank/DDBJ whole genome shotgun (WGS) entry which is preliminary data.</text>
</comment>
<dbReference type="EMBL" id="JACHDB010000002">
    <property type="protein sequence ID" value="MBB5436268.1"/>
    <property type="molecule type" value="Genomic_DNA"/>
</dbReference>
<evidence type="ECO:0000256" key="2">
    <source>
        <dbReference type="ARBA" id="ARBA00022900"/>
    </source>
</evidence>
<dbReference type="InterPro" id="IPR000864">
    <property type="entry name" value="Prot_inh_pot1"/>
</dbReference>
<dbReference type="SUPFAM" id="SSF54654">
    <property type="entry name" value="CI-2 family of serine protease inhibitors"/>
    <property type="match status" value="1"/>
</dbReference>
<dbReference type="RefSeq" id="WP_184399661.1">
    <property type="nucleotide sequence ID" value="NZ_BAAAJD010000109.1"/>
</dbReference>
<keyword evidence="5" id="KW-1185">Reference proteome</keyword>
<dbReference type="Pfam" id="PF00280">
    <property type="entry name" value="potato_inhibit"/>
    <property type="match status" value="1"/>
</dbReference>
<dbReference type="InterPro" id="IPR005543">
    <property type="entry name" value="PASTA_dom"/>
</dbReference>
<evidence type="ECO:0000256" key="3">
    <source>
        <dbReference type="SAM" id="MobiDB-lite"/>
    </source>
</evidence>
<dbReference type="PANTHER" id="PTHR33091">
    <property type="entry name" value="PROTEIN, PUTATIVE, EXPRESSED-RELATED"/>
    <property type="match status" value="1"/>
</dbReference>
<evidence type="ECO:0000313" key="4">
    <source>
        <dbReference type="EMBL" id="MBB5436268.1"/>
    </source>
</evidence>
<dbReference type="Proteomes" id="UP000572635">
    <property type="component" value="Unassembled WGS sequence"/>
</dbReference>
<proteinExistence type="predicted"/>
<dbReference type="PRINTS" id="PR00292">
    <property type="entry name" value="POTATOINHBTR"/>
</dbReference>
<feature type="compositionally biased region" description="Acidic residues" evidence="3">
    <location>
        <begin position="88"/>
        <end position="98"/>
    </location>
</feature>
<feature type="region of interest" description="Disordered" evidence="3">
    <location>
        <begin position="66"/>
        <end position="111"/>
    </location>
</feature>
<keyword evidence="2" id="KW-0722">Serine protease inhibitor</keyword>
<sequence length="167" mass="16736">MDQPARRRSPFAALADERGGGAVEYAAVIGVVATVVGSVMVAGVPERVGGLVGAGICDLLGGEGCEEAGVRSASGDRQARPGAPSADPGEDGGEEEAGDSPRCEGSWPDLVGMDADEAMRLLQEEDPGLSVSVVPEGTPATADFQCGRVRLSTDPDDGTVISAPSVG</sequence>
<accession>A0A7W8VHI8</accession>
<dbReference type="AlphaFoldDB" id="A0A7W8VHI8"/>
<dbReference type="CDD" id="cd06577">
    <property type="entry name" value="PASTA_pknB"/>
    <property type="match status" value="1"/>
</dbReference>
<dbReference type="GO" id="GO:0004867">
    <property type="term" value="F:serine-type endopeptidase inhibitor activity"/>
    <property type="evidence" value="ECO:0007669"/>
    <property type="project" value="UniProtKB-KW"/>
</dbReference>
<reference evidence="4 5" key="1">
    <citation type="submission" date="2020-08" db="EMBL/GenBank/DDBJ databases">
        <title>Sequencing the genomes of 1000 actinobacteria strains.</title>
        <authorList>
            <person name="Klenk H.-P."/>
        </authorList>
    </citation>
    <scope>NUCLEOTIDE SEQUENCE [LARGE SCALE GENOMIC DNA]</scope>
    <source>
        <strain evidence="4 5">DSM 44551</strain>
    </source>
</reference>
<dbReference type="InterPro" id="IPR036354">
    <property type="entry name" value="Prot_inh_pot1_sf"/>
</dbReference>
<name>A0A7W8VHI8_9ACTN</name>
<protein>
    <submittedName>
        <fullName evidence="4">Flp pilus assembly pilin Flp</fullName>
    </submittedName>
</protein>
<dbReference type="PANTHER" id="PTHR33091:SF29">
    <property type="entry name" value="SUBTILISIN INHIBITOR 1"/>
    <property type="match status" value="1"/>
</dbReference>
<feature type="region of interest" description="Disordered" evidence="3">
    <location>
        <begin position="130"/>
        <end position="167"/>
    </location>
</feature>
<organism evidence="4 5">
    <name type="scientific">Nocardiopsis composta</name>
    <dbReference type="NCBI Taxonomy" id="157465"/>
    <lineage>
        <taxon>Bacteria</taxon>
        <taxon>Bacillati</taxon>
        <taxon>Actinomycetota</taxon>
        <taxon>Actinomycetes</taxon>
        <taxon>Streptosporangiales</taxon>
        <taxon>Nocardiopsidaceae</taxon>
        <taxon>Nocardiopsis</taxon>
    </lineage>
</organism>